<dbReference type="InterPro" id="IPR036291">
    <property type="entry name" value="NAD(P)-bd_dom_sf"/>
</dbReference>
<dbReference type="Gene3D" id="3.40.50.720">
    <property type="entry name" value="NAD(P)-binding Rossmann-like Domain"/>
    <property type="match status" value="1"/>
</dbReference>
<proteinExistence type="predicted"/>
<dbReference type="SUPFAM" id="SSF51735">
    <property type="entry name" value="NAD(P)-binding Rossmann-fold domains"/>
    <property type="match status" value="1"/>
</dbReference>
<dbReference type="Proteomes" id="UP000006443">
    <property type="component" value="Unassembled WGS sequence"/>
</dbReference>
<dbReference type="InterPro" id="IPR006037">
    <property type="entry name" value="RCK_C"/>
</dbReference>
<comment type="caution">
    <text evidence="3">The sequence shown here is derived from an EMBL/GenBank/DDBJ whole genome shotgun (WGS) entry which is preliminary data.</text>
</comment>
<dbReference type="SUPFAM" id="SSF116726">
    <property type="entry name" value="TrkA C-terminal domain-like"/>
    <property type="match status" value="1"/>
</dbReference>
<keyword evidence="4" id="KW-1185">Reference proteome</keyword>
<dbReference type="PROSITE" id="PS51201">
    <property type="entry name" value="RCK_N"/>
    <property type="match status" value="1"/>
</dbReference>
<protein>
    <submittedName>
        <fullName evidence="3">TrkA-N domain protein</fullName>
    </submittedName>
</protein>
<dbReference type="Gene3D" id="3.30.70.1450">
    <property type="entry name" value="Regulator of K+ conductance, C-terminal domain"/>
    <property type="match status" value="1"/>
</dbReference>
<dbReference type="Pfam" id="PF02080">
    <property type="entry name" value="TrkA_C"/>
    <property type="match status" value="1"/>
</dbReference>
<reference evidence="3 4" key="1">
    <citation type="submission" date="2009-02" db="EMBL/GenBank/DDBJ databases">
        <title>Sequencing of the draft genome and assembly of Dethiobacter alkaliphilus AHT 1.</title>
        <authorList>
            <consortium name="US DOE Joint Genome Institute (JGI-PGF)"/>
            <person name="Lucas S."/>
            <person name="Copeland A."/>
            <person name="Lapidus A."/>
            <person name="Glavina del Rio T."/>
            <person name="Dalin E."/>
            <person name="Tice H."/>
            <person name="Bruce D."/>
            <person name="Goodwin L."/>
            <person name="Pitluck S."/>
            <person name="Larimer F."/>
            <person name="Land M.L."/>
            <person name="Hauser L."/>
            <person name="Muyzer G."/>
        </authorList>
    </citation>
    <scope>NUCLEOTIDE SEQUENCE [LARGE SCALE GENOMIC DNA]</scope>
    <source>
        <strain evidence="3 4">AHT 1</strain>
    </source>
</reference>
<dbReference type="AlphaFoldDB" id="C0GJM6"/>
<dbReference type="GO" id="GO:0006813">
    <property type="term" value="P:potassium ion transport"/>
    <property type="evidence" value="ECO:0007669"/>
    <property type="project" value="InterPro"/>
</dbReference>
<dbReference type="PANTHER" id="PTHR43833">
    <property type="entry name" value="POTASSIUM CHANNEL PROTEIN 2-RELATED-RELATED"/>
    <property type="match status" value="1"/>
</dbReference>
<dbReference type="PROSITE" id="PS51202">
    <property type="entry name" value="RCK_C"/>
    <property type="match status" value="1"/>
</dbReference>
<dbReference type="InterPro" id="IPR036721">
    <property type="entry name" value="RCK_C_sf"/>
</dbReference>
<dbReference type="OrthoDB" id="9776294at2"/>
<dbReference type="InterPro" id="IPR003148">
    <property type="entry name" value="RCK_N"/>
</dbReference>
<dbReference type="PANTHER" id="PTHR43833:SF7">
    <property type="entry name" value="KTR SYSTEM POTASSIUM UPTAKE PROTEIN C"/>
    <property type="match status" value="1"/>
</dbReference>
<dbReference type="GO" id="GO:0008324">
    <property type="term" value="F:monoatomic cation transmembrane transporter activity"/>
    <property type="evidence" value="ECO:0007669"/>
    <property type="project" value="InterPro"/>
</dbReference>
<sequence>MKVKQFAVIGIGRFGASVATTLYDMGHDVLVIDTSESKIEAIIDRVTHGVVADSTSETALRSLGITNFDVVIVSIGQDIQASILTTLVIKEMDVKYIVAKARTSLHGKVLQKIGADRIIYPERDMGIRVANNLVATNVIDFIELSPDYSIVEIIAPGDMVDKSLRELDLRAKYGVNVLAIRGADKKINVSPAAHDHIKEGDLLIVVGENEKIQNLSR</sequence>
<evidence type="ECO:0000259" key="1">
    <source>
        <dbReference type="PROSITE" id="PS51201"/>
    </source>
</evidence>
<evidence type="ECO:0000259" key="2">
    <source>
        <dbReference type="PROSITE" id="PS51202"/>
    </source>
</evidence>
<organism evidence="3 4">
    <name type="scientific">Dethiobacter alkaliphilus AHT 1</name>
    <dbReference type="NCBI Taxonomy" id="555088"/>
    <lineage>
        <taxon>Bacteria</taxon>
        <taxon>Bacillati</taxon>
        <taxon>Bacillota</taxon>
        <taxon>Dethiobacteria</taxon>
        <taxon>Dethiobacterales</taxon>
        <taxon>Dethiobacteraceae</taxon>
        <taxon>Dethiobacter</taxon>
    </lineage>
</organism>
<feature type="domain" description="RCK C-terminal" evidence="2">
    <location>
        <begin position="136"/>
        <end position="217"/>
    </location>
</feature>
<gene>
    <name evidence="3" type="ORF">DealDRAFT_2685</name>
</gene>
<evidence type="ECO:0000313" key="4">
    <source>
        <dbReference type="Proteomes" id="UP000006443"/>
    </source>
</evidence>
<dbReference type="RefSeq" id="WP_008518340.1">
    <property type="nucleotide sequence ID" value="NZ_ACJM01000017.1"/>
</dbReference>
<dbReference type="Pfam" id="PF02254">
    <property type="entry name" value="TrkA_N"/>
    <property type="match status" value="1"/>
</dbReference>
<name>C0GJM6_DETAL</name>
<evidence type="ECO:0000313" key="3">
    <source>
        <dbReference type="EMBL" id="EEG76448.1"/>
    </source>
</evidence>
<dbReference type="eggNOG" id="COG0569">
    <property type="taxonomic scope" value="Bacteria"/>
</dbReference>
<dbReference type="STRING" id="555088.DealDRAFT_2685"/>
<dbReference type="EMBL" id="ACJM01000017">
    <property type="protein sequence ID" value="EEG76448.1"/>
    <property type="molecule type" value="Genomic_DNA"/>
</dbReference>
<feature type="domain" description="RCK N-terminal" evidence="1">
    <location>
        <begin position="3"/>
        <end position="119"/>
    </location>
</feature>
<accession>C0GJM6</accession>
<dbReference type="InterPro" id="IPR050721">
    <property type="entry name" value="Trk_Ktr_HKT_K-transport"/>
</dbReference>